<dbReference type="InterPro" id="IPR009010">
    <property type="entry name" value="Asp_de-COase-like_dom_sf"/>
</dbReference>
<evidence type="ECO:0000256" key="1">
    <source>
        <dbReference type="ARBA" id="ARBA00010312"/>
    </source>
</evidence>
<organism evidence="6 7">
    <name type="scientific">Streptomyces rapamycinicus (strain ATCC 29253 / DSM 41530 / NRRL 5491 / AYB-994)</name>
    <name type="common">Streptomyces hygroscopicus (strain ATCC 29253)</name>
    <dbReference type="NCBI Taxonomy" id="1343740"/>
    <lineage>
        <taxon>Bacteria</taxon>
        <taxon>Bacillati</taxon>
        <taxon>Actinomycetota</taxon>
        <taxon>Actinomycetes</taxon>
        <taxon>Kitasatosporales</taxon>
        <taxon>Streptomycetaceae</taxon>
        <taxon>Streptomyces</taxon>
        <taxon>Streptomyces violaceusniger group</taxon>
    </lineage>
</organism>
<dbReference type="InterPro" id="IPR006657">
    <property type="entry name" value="MoPterin_dinucl-bd_dom"/>
</dbReference>
<dbReference type="Pfam" id="PF01568">
    <property type="entry name" value="Molydop_binding"/>
    <property type="match status" value="1"/>
</dbReference>
<dbReference type="AlphaFoldDB" id="A0A3L8QXD7"/>
<evidence type="ECO:0000313" key="6">
    <source>
        <dbReference type="EMBL" id="RLV71947.1"/>
    </source>
</evidence>
<keyword evidence="2" id="KW-0479">Metal-binding</keyword>
<sequence>MGTSRRPVRDRRHSTCRLCANRCPVLVDVEEGRAVQVSGDPDAPLYRGYSCRRGRFLPQLLNDPSRLLRPMKRLPDGSFVPISSEQALDEVTVAVERLVAEHGPRSIALYCGTQSVQSPPAYGMGRSLLEELGSPMLFSANTIDQPGKHVAAGLHGYWMAPAQAFDRPEVILWIGINPLISYKGVPAGVPRDLLREVEERGGHTITVDPRRTETARLSSLHLQPAPGEDVAVVAGLLHVILAEELHDRGFVAENVDGLAALTAAVRPFTPDYVARRAGIAAEDIVTAARWFGTARRGYAVAGTGGNMSAARGTLLEYLILALDTICGHYLREGEVVAATGPLAPRPMFRAQASPPVTAYGFGETLRATGRRDSLAGLPTADLADEILFEGEGRVRALFNLGGNPVVAFPGQERTVRSMDALDLLVSFDVRMSQTARRSHYVFASTMCLEIPGIQTASSATVGYANGYTGHSASWAQYTPAVVERPPGSDLLEEWEVFFEIAKRLGLQISWAPRSPFRIGPPAQGEQPLPKLDMSRRPTHDEIIELWTQRARVPLETVKGHPHGGVFDPEEPVAVLPKEEGWQGRLRVGSAEMMQALADYQGGEAGQARDGLRLLNRRMIQVNSSYNLDRINRGITNNPLFMNPEDMANLGLEDDDEVDVVSEAGKVRALVKGDASVMTGTASMAHCFGEAPDTDLDVRVSGTPVSRLNAVDFPRDPYTGQPQMANIRITVHPVEPPRRTAAGRARGN</sequence>
<dbReference type="Gene3D" id="3.40.228.10">
    <property type="entry name" value="Dimethylsulfoxide Reductase, domain 2"/>
    <property type="match status" value="1"/>
</dbReference>
<dbReference type="GO" id="GO:0043546">
    <property type="term" value="F:molybdopterin cofactor binding"/>
    <property type="evidence" value="ECO:0007669"/>
    <property type="project" value="InterPro"/>
</dbReference>
<dbReference type="SMART" id="SM00926">
    <property type="entry name" value="Molybdop_Fe4S4"/>
    <property type="match status" value="1"/>
</dbReference>
<dbReference type="PANTHER" id="PTHR43742:SF6">
    <property type="entry name" value="OXIDOREDUCTASE YYAE-RELATED"/>
    <property type="match status" value="1"/>
</dbReference>
<feature type="domain" description="4Fe-4S Mo/W bis-MGD-type" evidence="5">
    <location>
        <begin position="9"/>
        <end position="65"/>
    </location>
</feature>
<keyword evidence="3" id="KW-0408">Iron</keyword>
<accession>A0A3L8QXD7</accession>
<evidence type="ECO:0000256" key="4">
    <source>
        <dbReference type="ARBA" id="ARBA00023014"/>
    </source>
</evidence>
<dbReference type="Gene3D" id="2.40.40.20">
    <property type="match status" value="1"/>
</dbReference>
<keyword evidence="4" id="KW-0411">Iron-sulfur</keyword>
<dbReference type="PROSITE" id="PS51669">
    <property type="entry name" value="4FE4S_MOW_BIS_MGD"/>
    <property type="match status" value="1"/>
</dbReference>
<reference evidence="6 7" key="1">
    <citation type="journal article" date="2018" name="J. Biol. Chem.">
        <title>Discovery of the actinoplanic acid pathway in Streptomyces rapamycinicus reveals a genetically conserved synergism with rapamycin.</title>
        <authorList>
            <person name="Mrak P."/>
            <person name="Krastel P."/>
            <person name="Pivk Lukancic P."/>
            <person name="Tao J."/>
            <person name="Pistorius D."/>
            <person name="Moore C.M."/>
        </authorList>
    </citation>
    <scope>NUCLEOTIDE SEQUENCE [LARGE SCALE GENOMIC DNA]</scope>
    <source>
        <strain evidence="6 7">NRRL 5491</strain>
    </source>
</reference>
<dbReference type="EMBL" id="QYCY01000004">
    <property type="protein sequence ID" value="RLV71947.1"/>
    <property type="molecule type" value="Genomic_DNA"/>
</dbReference>
<dbReference type="Gene3D" id="3.40.50.740">
    <property type="match status" value="1"/>
</dbReference>
<protein>
    <recommendedName>
        <fullName evidence="5">4Fe-4S Mo/W bis-MGD-type domain-containing protein</fullName>
    </recommendedName>
</protein>
<comment type="similarity">
    <text evidence="1">Belongs to the prokaryotic molybdopterin-containing oxidoreductase family.</text>
</comment>
<evidence type="ECO:0000259" key="5">
    <source>
        <dbReference type="PROSITE" id="PS51669"/>
    </source>
</evidence>
<dbReference type="GO" id="GO:0046872">
    <property type="term" value="F:metal ion binding"/>
    <property type="evidence" value="ECO:0007669"/>
    <property type="project" value="UniProtKB-KW"/>
</dbReference>
<evidence type="ECO:0000256" key="2">
    <source>
        <dbReference type="ARBA" id="ARBA00022723"/>
    </source>
</evidence>
<dbReference type="InterPro" id="IPR006963">
    <property type="entry name" value="Mopterin_OxRdtase_4Fe-4S_dom"/>
</dbReference>
<dbReference type="GO" id="GO:0016491">
    <property type="term" value="F:oxidoreductase activity"/>
    <property type="evidence" value="ECO:0007669"/>
    <property type="project" value="InterPro"/>
</dbReference>
<comment type="caution">
    <text evidence="6">The sequence shown here is derived from an EMBL/GenBank/DDBJ whole genome shotgun (WGS) entry which is preliminary data.</text>
</comment>
<dbReference type="Proteomes" id="UP000281594">
    <property type="component" value="Unassembled WGS sequence"/>
</dbReference>
<dbReference type="InterPro" id="IPR050612">
    <property type="entry name" value="Prok_Mopterin_Oxidored"/>
</dbReference>
<name>A0A3L8QXD7_STRRN</name>
<dbReference type="InterPro" id="IPR006656">
    <property type="entry name" value="Mopterin_OxRdtase"/>
</dbReference>
<evidence type="ECO:0000256" key="3">
    <source>
        <dbReference type="ARBA" id="ARBA00023004"/>
    </source>
</evidence>
<dbReference type="PANTHER" id="PTHR43742">
    <property type="entry name" value="TRIMETHYLAMINE-N-OXIDE REDUCTASE"/>
    <property type="match status" value="1"/>
</dbReference>
<dbReference type="STRING" id="1343740.M271_49270"/>
<dbReference type="SUPFAM" id="SSF53706">
    <property type="entry name" value="Formate dehydrogenase/DMSO reductase, domains 1-3"/>
    <property type="match status" value="1"/>
</dbReference>
<proteinExistence type="inferred from homology"/>
<dbReference type="SUPFAM" id="SSF50692">
    <property type="entry name" value="ADC-like"/>
    <property type="match status" value="1"/>
</dbReference>
<dbReference type="Gene3D" id="2.20.25.90">
    <property type="entry name" value="ADC-like domains"/>
    <property type="match status" value="1"/>
</dbReference>
<gene>
    <name evidence="6" type="ORF">D3C57_145510</name>
</gene>
<evidence type="ECO:0000313" key="7">
    <source>
        <dbReference type="Proteomes" id="UP000281594"/>
    </source>
</evidence>
<dbReference type="Pfam" id="PF04879">
    <property type="entry name" value="Molybdop_Fe4S4"/>
    <property type="match status" value="1"/>
</dbReference>
<dbReference type="Pfam" id="PF00384">
    <property type="entry name" value="Molybdopterin"/>
    <property type="match status" value="1"/>
</dbReference>
<dbReference type="GO" id="GO:0051536">
    <property type="term" value="F:iron-sulfur cluster binding"/>
    <property type="evidence" value="ECO:0007669"/>
    <property type="project" value="UniProtKB-KW"/>
</dbReference>